<dbReference type="AlphaFoldDB" id="A0A509EIV8"/>
<dbReference type="EMBL" id="CABFPH010000102">
    <property type="protein sequence ID" value="VUD74101.1"/>
    <property type="molecule type" value="Genomic_DNA"/>
</dbReference>
<sequence>MTGRAMSYQVLMSSRSVREWIGAGASTRGATQAAQTIAETTVSKAVTIGKEIDADMGLGAAQLSLF</sequence>
<evidence type="ECO:0000313" key="1">
    <source>
        <dbReference type="EMBL" id="VUD74101.1"/>
    </source>
</evidence>
<dbReference type="Proteomes" id="UP000410984">
    <property type="component" value="Unassembled WGS sequence"/>
</dbReference>
<proteinExistence type="predicted"/>
<keyword evidence="2" id="KW-1185">Reference proteome</keyword>
<reference evidence="1 2" key="1">
    <citation type="submission" date="2019-06" db="EMBL/GenBank/DDBJ databases">
        <authorList>
            <person name="Rodrigo-Torres L."/>
            <person name="Arahal R. D."/>
            <person name="Lucena T."/>
        </authorList>
    </citation>
    <scope>NUCLEOTIDE SEQUENCE [LARGE SCALE GENOMIC DNA]</scope>
    <source>
        <strain evidence="1 2">SB0023/3</strain>
    </source>
</reference>
<evidence type="ECO:0000313" key="2">
    <source>
        <dbReference type="Proteomes" id="UP000410984"/>
    </source>
</evidence>
<dbReference type="RefSeq" id="WP_142585262.1">
    <property type="nucleotide sequence ID" value="NZ_CABFPH010000102.1"/>
</dbReference>
<organism evidence="1 2">
    <name type="scientific">Methylobacterium symbioticum</name>
    <dbReference type="NCBI Taxonomy" id="2584084"/>
    <lineage>
        <taxon>Bacteria</taxon>
        <taxon>Pseudomonadati</taxon>
        <taxon>Pseudomonadota</taxon>
        <taxon>Alphaproteobacteria</taxon>
        <taxon>Hyphomicrobiales</taxon>
        <taxon>Methylobacteriaceae</taxon>
        <taxon>Methylobacterium</taxon>
    </lineage>
</organism>
<gene>
    <name evidence="1" type="ORF">MET9862_04726</name>
</gene>
<protein>
    <submittedName>
        <fullName evidence="1">Uncharacterized protein</fullName>
    </submittedName>
</protein>
<accession>A0A509EIV8</accession>
<name>A0A509EIV8_9HYPH</name>